<feature type="transmembrane region" description="Helical" evidence="6">
    <location>
        <begin position="95"/>
        <end position="121"/>
    </location>
</feature>
<dbReference type="InterPro" id="IPR020846">
    <property type="entry name" value="MFS_dom"/>
</dbReference>
<feature type="transmembrane region" description="Helical" evidence="6">
    <location>
        <begin position="127"/>
        <end position="145"/>
    </location>
</feature>
<organism evidence="8 9">
    <name type="scientific">Gluconacetobacter sacchari</name>
    <dbReference type="NCBI Taxonomy" id="92759"/>
    <lineage>
        <taxon>Bacteria</taxon>
        <taxon>Pseudomonadati</taxon>
        <taxon>Pseudomonadota</taxon>
        <taxon>Alphaproteobacteria</taxon>
        <taxon>Acetobacterales</taxon>
        <taxon>Acetobacteraceae</taxon>
        <taxon>Gluconacetobacter</taxon>
    </lineage>
</organism>
<dbReference type="PANTHER" id="PTHR43124">
    <property type="entry name" value="PURINE EFFLUX PUMP PBUE"/>
    <property type="match status" value="1"/>
</dbReference>
<feature type="transmembrane region" description="Helical" evidence="6">
    <location>
        <begin position="321"/>
        <end position="341"/>
    </location>
</feature>
<dbReference type="RefSeq" id="WP_182999072.1">
    <property type="nucleotide sequence ID" value="NZ_JABEQJ010000034.1"/>
</dbReference>
<feature type="transmembrane region" description="Helical" evidence="6">
    <location>
        <begin position="296"/>
        <end position="315"/>
    </location>
</feature>
<keyword evidence="2" id="KW-1003">Cell membrane</keyword>
<name>A0A7W4IG58_9PROT</name>
<feature type="transmembrane region" description="Helical" evidence="6">
    <location>
        <begin position="21"/>
        <end position="42"/>
    </location>
</feature>
<dbReference type="InterPro" id="IPR050189">
    <property type="entry name" value="MFS_Efflux_Transporters"/>
</dbReference>
<sequence>MQRSQTESLEEAPAAASPATLNMLVLIPILLLMAATYVFYGWDRLVMPVELVEMRKTLNLDQRSAGLMASIFTLGIAVLSIPAGILVARLGLRMALGLSTLVFSGGTLLSGAAKGILALLIGRLATGAGESVFSIAFFMIIVALFPRWRGTAIGGATAIFGLSMFVGPRVVLALQAAGSGDWRFPFRFMGCGGVLAGLLLLFCVPQRLRAEEKTASRPQGWGWLRSRTLPAVYAMAAVNGLCCYAYMSLFQTYARVGQHLTPAEASFAFGCFGIGNILGGVPIGLVLDRTDRLRGVGILSALTGIAAAVLFLWPLHPTSAIVLSLIFGIGIGGIYGNCYALARENAPEARASLAIGILLTVYYLGASSSGYFFVLAMGDDFTANVRGALVMFLVPYLIASAIMLTTRRQT</sequence>
<reference evidence="8 9" key="1">
    <citation type="submission" date="2020-04" db="EMBL/GenBank/DDBJ databases">
        <title>Description of novel Gluconacetobacter.</title>
        <authorList>
            <person name="Sombolestani A."/>
        </authorList>
    </citation>
    <scope>NUCLEOTIDE SEQUENCE [LARGE SCALE GENOMIC DNA]</scope>
    <source>
        <strain evidence="8 9">LMG 19747</strain>
    </source>
</reference>
<dbReference type="GO" id="GO:0022857">
    <property type="term" value="F:transmembrane transporter activity"/>
    <property type="evidence" value="ECO:0007669"/>
    <property type="project" value="InterPro"/>
</dbReference>
<dbReference type="Proteomes" id="UP000589085">
    <property type="component" value="Unassembled WGS sequence"/>
</dbReference>
<dbReference type="Pfam" id="PF07690">
    <property type="entry name" value="MFS_1"/>
    <property type="match status" value="1"/>
</dbReference>
<evidence type="ECO:0000256" key="4">
    <source>
        <dbReference type="ARBA" id="ARBA00022989"/>
    </source>
</evidence>
<evidence type="ECO:0000259" key="7">
    <source>
        <dbReference type="PROSITE" id="PS50850"/>
    </source>
</evidence>
<evidence type="ECO:0000256" key="6">
    <source>
        <dbReference type="SAM" id="Phobius"/>
    </source>
</evidence>
<comment type="caution">
    <text evidence="8">The sequence shown here is derived from an EMBL/GenBank/DDBJ whole genome shotgun (WGS) entry which is preliminary data.</text>
</comment>
<evidence type="ECO:0000256" key="5">
    <source>
        <dbReference type="ARBA" id="ARBA00023136"/>
    </source>
</evidence>
<feature type="domain" description="Major facilitator superfamily (MFS) profile" evidence="7">
    <location>
        <begin position="29"/>
        <end position="410"/>
    </location>
</feature>
<accession>A0A7W4IG58</accession>
<feature type="transmembrane region" description="Helical" evidence="6">
    <location>
        <begin position="65"/>
        <end position="88"/>
    </location>
</feature>
<dbReference type="SUPFAM" id="SSF103473">
    <property type="entry name" value="MFS general substrate transporter"/>
    <property type="match status" value="1"/>
</dbReference>
<evidence type="ECO:0000313" key="8">
    <source>
        <dbReference type="EMBL" id="MBB2162248.1"/>
    </source>
</evidence>
<keyword evidence="5 6" id="KW-0472">Membrane</keyword>
<feature type="transmembrane region" description="Helical" evidence="6">
    <location>
        <begin position="385"/>
        <end position="404"/>
    </location>
</feature>
<dbReference type="EMBL" id="JABEQJ010000034">
    <property type="protein sequence ID" value="MBB2162248.1"/>
    <property type="molecule type" value="Genomic_DNA"/>
</dbReference>
<evidence type="ECO:0000256" key="2">
    <source>
        <dbReference type="ARBA" id="ARBA00022475"/>
    </source>
</evidence>
<proteinExistence type="predicted"/>
<evidence type="ECO:0000256" key="3">
    <source>
        <dbReference type="ARBA" id="ARBA00022692"/>
    </source>
</evidence>
<feature type="transmembrane region" description="Helical" evidence="6">
    <location>
        <begin position="186"/>
        <end position="208"/>
    </location>
</feature>
<feature type="transmembrane region" description="Helical" evidence="6">
    <location>
        <begin position="152"/>
        <end position="174"/>
    </location>
</feature>
<dbReference type="PANTHER" id="PTHR43124:SF3">
    <property type="entry name" value="CHLORAMPHENICOL EFFLUX PUMP RV0191"/>
    <property type="match status" value="1"/>
</dbReference>
<dbReference type="Gene3D" id="1.20.1250.20">
    <property type="entry name" value="MFS general substrate transporter like domains"/>
    <property type="match status" value="2"/>
</dbReference>
<keyword evidence="4 6" id="KW-1133">Transmembrane helix</keyword>
<dbReference type="InterPro" id="IPR011701">
    <property type="entry name" value="MFS"/>
</dbReference>
<feature type="transmembrane region" description="Helical" evidence="6">
    <location>
        <begin position="353"/>
        <end position="373"/>
    </location>
</feature>
<dbReference type="AlphaFoldDB" id="A0A7W4IG58"/>
<feature type="transmembrane region" description="Helical" evidence="6">
    <location>
        <begin position="229"/>
        <end position="247"/>
    </location>
</feature>
<evidence type="ECO:0000256" key="1">
    <source>
        <dbReference type="ARBA" id="ARBA00004651"/>
    </source>
</evidence>
<gene>
    <name evidence="8" type="ORF">HLH48_19140</name>
</gene>
<dbReference type="PROSITE" id="PS50850">
    <property type="entry name" value="MFS"/>
    <property type="match status" value="1"/>
</dbReference>
<comment type="subcellular location">
    <subcellularLocation>
        <location evidence="1">Cell membrane</location>
        <topology evidence="1">Multi-pass membrane protein</topology>
    </subcellularLocation>
</comment>
<dbReference type="GO" id="GO:0005886">
    <property type="term" value="C:plasma membrane"/>
    <property type="evidence" value="ECO:0007669"/>
    <property type="project" value="UniProtKB-SubCell"/>
</dbReference>
<keyword evidence="3 6" id="KW-0812">Transmembrane</keyword>
<feature type="transmembrane region" description="Helical" evidence="6">
    <location>
        <begin position="267"/>
        <end position="287"/>
    </location>
</feature>
<dbReference type="InterPro" id="IPR036259">
    <property type="entry name" value="MFS_trans_sf"/>
</dbReference>
<evidence type="ECO:0000313" key="9">
    <source>
        <dbReference type="Proteomes" id="UP000589085"/>
    </source>
</evidence>
<protein>
    <submittedName>
        <fullName evidence="8">MFS transporter</fullName>
    </submittedName>
</protein>